<evidence type="ECO:0000313" key="4">
    <source>
        <dbReference type="Proteomes" id="UP000022910"/>
    </source>
</evidence>
<feature type="domain" description="TLDc" evidence="2">
    <location>
        <begin position="242"/>
        <end position="420"/>
    </location>
</feature>
<dbReference type="Pfam" id="PF07534">
    <property type="entry name" value="TLD"/>
    <property type="match status" value="1"/>
</dbReference>
<sequence length="422" mass="49128">MVILNYRSPYLRRILSTNKKENDGTLVNIKLSNILPEIFQIILSYIYGGRLSLDDYDISDIIKILVAASELSLQELIPHLQSFLIKNGTNWMEQNFNLIYQTSFENDSFFGLQKFCINLTSKNPDKLFNSVNFSSMSEKLLISIIQDSNLKTSDVQIWEQVHCTNPGLSSDSSSYSNDDFNTLKNTLQKIIPFMGFTSREFLYNVFPYRKILPNELYIDLLKLFLNSDYRPNKKNRKVIDSKIITIQHVELITKWIDKLRITDEIKNSYDFKLIFRGSRDGFSPNKFHEICDNESGTVSIFKVKYSDEILGGYNPIEWKSDMGFGITNKSFIFFFKNKKNIEHILSRVKDENLAIRYWDNYGPSFGSGDLTIYGGYGGFRNESNFCSNGYNYCRKASYEKNIRVSDYTFSVEDYEVFQIIKN</sequence>
<evidence type="ECO:0000259" key="2">
    <source>
        <dbReference type="PROSITE" id="PS51886"/>
    </source>
</evidence>
<dbReference type="Pfam" id="PF00651">
    <property type="entry name" value="BTB"/>
    <property type="match status" value="1"/>
</dbReference>
<dbReference type="InterPro" id="IPR006571">
    <property type="entry name" value="TLDc_dom"/>
</dbReference>
<dbReference type="Gene3D" id="3.30.710.10">
    <property type="entry name" value="Potassium Channel Kv1.1, Chain A"/>
    <property type="match status" value="1"/>
</dbReference>
<evidence type="ECO:0000313" key="3">
    <source>
        <dbReference type="EMBL" id="EXX60249.1"/>
    </source>
</evidence>
<accession>A0A015JYU7</accession>
<dbReference type="HOGENOM" id="CLU_021542_0_2_1"/>
<organism evidence="3 4">
    <name type="scientific">Rhizophagus irregularis (strain DAOM 197198w)</name>
    <name type="common">Glomus intraradices</name>
    <dbReference type="NCBI Taxonomy" id="1432141"/>
    <lineage>
        <taxon>Eukaryota</taxon>
        <taxon>Fungi</taxon>
        <taxon>Fungi incertae sedis</taxon>
        <taxon>Mucoromycota</taxon>
        <taxon>Glomeromycotina</taxon>
        <taxon>Glomeromycetes</taxon>
        <taxon>Glomerales</taxon>
        <taxon>Glomeraceae</taxon>
        <taxon>Rhizophagus</taxon>
    </lineage>
</organism>
<evidence type="ECO:0000259" key="1">
    <source>
        <dbReference type="PROSITE" id="PS50097"/>
    </source>
</evidence>
<keyword evidence="4" id="KW-1185">Reference proteome</keyword>
<dbReference type="CDD" id="cd18186">
    <property type="entry name" value="BTB_POZ_ZBTB_KLHL-like"/>
    <property type="match status" value="1"/>
</dbReference>
<gene>
    <name evidence="3" type="ORF">RirG_181640</name>
</gene>
<dbReference type="InterPro" id="IPR000210">
    <property type="entry name" value="BTB/POZ_dom"/>
</dbReference>
<dbReference type="Proteomes" id="UP000022910">
    <property type="component" value="Unassembled WGS sequence"/>
</dbReference>
<proteinExistence type="predicted"/>
<evidence type="ECO:0008006" key="5">
    <source>
        <dbReference type="Google" id="ProtNLM"/>
    </source>
</evidence>
<name>A0A015JYU7_RHIIW</name>
<dbReference type="SUPFAM" id="SSF54695">
    <property type="entry name" value="POZ domain"/>
    <property type="match status" value="1"/>
</dbReference>
<dbReference type="SMART" id="SM00584">
    <property type="entry name" value="TLDc"/>
    <property type="match status" value="1"/>
</dbReference>
<dbReference type="PANTHER" id="PTHR46306">
    <property type="entry name" value="BTB/POZ DOMAIN-CONTAINING PROTEIN 9"/>
    <property type="match status" value="1"/>
</dbReference>
<reference evidence="3 4" key="1">
    <citation type="submission" date="2014-02" db="EMBL/GenBank/DDBJ databases">
        <title>Single nucleus genome sequencing reveals high similarity among nuclei of an endomycorrhizal fungus.</title>
        <authorList>
            <person name="Lin K."/>
            <person name="Geurts R."/>
            <person name="Zhang Z."/>
            <person name="Limpens E."/>
            <person name="Saunders D.G."/>
            <person name="Mu D."/>
            <person name="Pang E."/>
            <person name="Cao H."/>
            <person name="Cha H."/>
            <person name="Lin T."/>
            <person name="Zhou Q."/>
            <person name="Shang Y."/>
            <person name="Li Y."/>
            <person name="Ivanov S."/>
            <person name="Sharma T."/>
            <person name="Velzen R.V."/>
            <person name="Ruijter N.D."/>
            <person name="Aanen D.K."/>
            <person name="Win J."/>
            <person name="Kamoun S."/>
            <person name="Bisseling T."/>
            <person name="Huang S."/>
        </authorList>
    </citation>
    <scope>NUCLEOTIDE SEQUENCE [LARGE SCALE GENOMIC DNA]</scope>
    <source>
        <strain evidence="4">DAOM197198w</strain>
    </source>
</reference>
<comment type="caution">
    <text evidence="3">The sequence shown here is derived from an EMBL/GenBank/DDBJ whole genome shotgun (WGS) entry which is preliminary data.</text>
</comment>
<dbReference type="InterPro" id="IPR011333">
    <property type="entry name" value="SKP1/BTB/POZ_sf"/>
</dbReference>
<feature type="domain" description="BTB" evidence="1">
    <location>
        <begin position="1"/>
        <end position="55"/>
    </location>
</feature>
<dbReference type="EMBL" id="JEMT01025982">
    <property type="protein sequence ID" value="EXX60249.1"/>
    <property type="molecule type" value="Genomic_DNA"/>
</dbReference>
<protein>
    <recommendedName>
        <fullName evidence="5">Kelch-like protein 17</fullName>
    </recommendedName>
</protein>
<dbReference type="PROSITE" id="PS51886">
    <property type="entry name" value="TLDC"/>
    <property type="match status" value="1"/>
</dbReference>
<dbReference type="InterPro" id="IPR052407">
    <property type="entry name" value="BTB_POZ_domain_cont_9"/>
</dbReference>
<dbReference type="PROSITE" id="PS50097">
    <property type="entry name" value="BTB"/>
    <property type="match status" value="1"/>
</dbReference>
<dbReference type="GO" id="GO:0005737">
    <property type="term" value="C:cytoplasm"/>
    <property type="evidence" value="ECO:0007669"/>
    <property type="project" value="TreeGrafter"/>
</dbReference>
<dbReference type="PANTHER" id="PTHR46306:SF1">
    <property type="entry name" value="BTB_POZ DOMAIN-CONTAINING PROTEIN 9"/>
    <property type="match status" value="1"/>
</dbReference>
<dbReference type="AlphaFoldDB" id="A0A015JYU7"/>